<reference evidence="1" key="1">
    <citation type="submission" date="2021-06" db="EMBL/GenBank/DDBJ databases">
        <authorList>
            <person name="Kallberg Y."/>
            <person name="Tangrot J."/>
            <person name="Rosling A."/>
        </authorList>
    </citation>
    <scope>NUCLEOTIDE SEQUENCE</scope>
    <source>
        <strain evidence="1">87-6 pot B 2015</strain>
    </source>
</reference>
<dbReference type="EMBL" id="CAJVPP010021335">
    <property type="protein sequence ID" value="CAG8742598.1"/>
    <property type="molecule type" value="Genomic_DNA"/>
</dbReference>
<gene>
    <name evidence="1" type="ORF">FMOSSE_LOCUS16236</name>
</gene>
<evidence type="ECO:0000313" key="2">
    <source>
        <dbReference type="Proteomes" id="UP000789375"/>
    </source>
</evidence>
<dbReference type="AlphaFoldDB" id="A0A9N9NLR5"/>
<protein>
    <submittedName>
        <fullName evidence="1">3319_t:CDS:1</fullName>
    </submittedName>
</protein>
<sequence>IKFSKNVDKIIAVDKNLEGHLDLSEYPNLICVDIGIDSRLTNLKLAHTTELLG</sequence>
<feature type="non-terminal residue" evidence="1">
    <location>
        <position position="1"/>
    </location>
</feature>
<dbReference type="Proteomes" id="UP000789375">
    <property type="component" value="Unassembled WGS sequence"/>
</dbReference>
<evidence type="ECO:0000313" key="1">
    <source>
        <dbReference type="EMBL" id="CAG8742598.1"/>
    </source>
</evidence>
<name>A0A9N9NLR5_FUNMO</name>
<organism evidence="1 2">
    <name type="scientific">Funneliformis mosseae</name>
    <name type="common">Endomycorrhizal fungus</name>
    <name type="synonym">Glomus mosseae</name>
    <dbReference type="NCBI Taxonomy" id="27381"/>
    <lineage>
        <taxon>Eukaryota</taxon>
        <taxon>Fungi</taxon>
        <taxon>Fungi incertae sedis</taxon>
        <taxon>Mucoromycota</taxon>
        <taxon>Glomeromycotina</taxon>
        <taxon>Glomeromycetes</taxon>
        <taxon>Glomerales</taxon>
        <taxon>Glomeraceae</taxon>
        <taxon>Funneliformis</taxon>
    </lineage>
</organism>
<proteinExistence type="predicted"/>
<keyword evidence="2" id="KW-1185">Reference proteome</keyword>
<comment type="caution">
    <text evidence="1">The sequence shown here is derived from an EMBL/GenBank/DDBJ whole genome shotgun (WGS) entry which is preliminary data.</text>
</comment>
<accession>A0A9N9NLR5</accession>